<dbReference type="InterPro" id="IPR045191">
    <property type="entry name" value="MBR1/2-like"/>
</dbReference>
<evidence type="ECO:0000313" key="11">
    <source>
        <dbReference type="Proteomes" id="UP001177140"/>
    </source>
</evidence>
<dbReference type="Pfam" id="PF13639">
    <property type="entry name" value="zf-RING_2"/>
    <property type="match status" value="1"/>
</dbReference>
<comment type="catalytic activity">
    <reaction evidence="1">
        <text>S-ubiquitinyl-[E2 ubiquitin-conjugating enzyme]-L-cysteine + [acceptor protein]-L-lysine = [E2 ubiquitin-conjugating enzyme]-L-cysteine + N(6)-ubiquitinyl-[acceptor protein]-L-lysine.</text>
        <dbReference type="EC" id="2.3.2.27"/>
    </reaction>
</comment>
<dbReference type="EC" id="2.3.2.27" evidence="2"/>
<dbReference type="PANTHER" id="PTHR22937:SF65">
    <property type="entry name" value="E3 UBIQUITIN-PROTEIN LIGASE ARK2C"/>
    <property type="match status" value="1"/>
</dbReference>
<sequence>MLRHFSYLTLDLQDDMRYEELMELLERIGKVQIGLSKETISSHLKTTVHAPTFVDSSEKRTEICTICQDKYENKDKIGSLDCKHEYHEDCITQWLVQKNVCPICRRQSSMTMEENKREVNGR</sequence>
<gene>
    <name evidence="10" type="ORF">MKW94_002587</name>
</gene>
<evidence type="ECO:0000256" key="3">
    <source>
        <dbReference type="ARBA" id="ARBA00022679"/>
    </source>
</evidence>
<reference evidence="10" key="1">
    <citation type="submission" date="2022-03" db="EMBL/GenBank/DDBJ databases">
        <title>A functionally conserved STORR gene fusion in Papaver species that diverged 16.8 million years ago.</title>
        <authorList>
            <person name="Catania T."/>
        </authorList>
    </citation>
    <scope>NUCLEOTIDE SEQUENCE</scope>
    <source>
        <strain evidence="10">S-191538</strain>
    </source>
</reference>
<evidence type="ECO:0000313" key="10">
    <source>
        <dbReference type="EMBL" id="MCL7047300.1"/>
    </source>
</evidence>
<keyword evidence="11" id="KW-1185">Reference proteome</keyword>
<accession>A0AA41VTM9</accession>
<dbReference type="Gene3D" id="3.30.40.10">
    <property type="entry name" value="Zinc/RING finger domain, C3HC4 (zinc finger)"/>
    <property type="match status" value="1"/>
</dbReference>
<evidence type="ECO:0000256" key="7">
    <source>
        <dbReference type="ARBA" id="ARBA00022833"/>
    </source>
</evidence>
<evidence type="ECO:0000256" key="5">
    <source>
        <dbReference type="ARBA" id="ARBA00022771"/>
    </source>
</evidence>
<keyword evidence="7" id="KW-0862">Zinc</keyword>
<dbReference type="EMBL" id="JAJJMA010291454">
    <property type="protein sequence ID" value="MCL7047300.1"/>
    <property type="molecule type" value="Genomic_DNA"/>
</dbReference>
<evidence type="ECO:0000256" key="6">
    <source>
        <dbReference type="ARBA" id="ARBA00022786"/>
    </source>
</evidence>
<dbReference type="InterPro" id="IPR001841">
    <property type="entry name" value="Znf_RING"/>
</dbReference>
<organism evidence="10 11">
    <name type="scientific">Papaver nudicaule</name>
    <name type="common">Iceland poppy</name>
    <dbReference type="NCBI Taxonomy" id="74823"/>
    <lineage>
        <taxon>Eukaryota</taxon>
        <taxon>Viridiplantae</taxon>
        <taxon>Streptophyta</taxon>
        <taxon>Embryophyta</taxon>
        <taxon>Tracheophyta</taxon>
        <taxon>Spermatophyta</taxon>
        <taxon>Magnoliopsida</taxon>
        <taxon>Ranunculales</taxon>
        <taxon>Papaveraceae</taxon>
        <taxon>Papaveroideae</taxon>
        <taxon>Papaver</taxon>
    </lineage>
</organism>
<dbReference type="PANTHER" id="PTHR22937">
    <property type="entry name" value="E3 UBIQUITIN-PROTEIN LIGASE RNF165"/>
    <property type="match status" value="1"/>
</dbReference>
<dbReference type="GO" id="GO:0061630">
    <property type="term" value="F:ubiquitin protein ligase activity"/>
    <property type="evidence" value="ECO:0007669"/>
    <property type="project" value="UniProtKB-EC"/>
</dbReference>
<dbReference type="InterPro" id="IPR013083">
    <property type="entry name" value="Znf_RING/FYVE/PHD"/>
</dbReference>
<proteinExistence type="predicted"/>
<keyword evidence="4" id="KW-0479">Metal-binding</keyword>
<dbReference type="GO" id="GO:0008270">
    <property type="term" value="F:zinc ion binding"/>
    <property type="evidence" value="ECO:0007669"/>
    <property type="project" value="UniProtKB-KW"/>
</dbReference>
<name>A0AA41VTM9_PAPNU</name>
<keyword evidence="6" id="KW-0833">Ubl conjugation pathway</keyword>
<dbReference type="Proteomes" id="UP001177140">
    <property type="component" value="Unassembled WGS sequence"/>
</dbReference>
<evidence type="ECO:0000256" key="1">
    <source>
        <dbReference type="ARBA" id="ARBA00000900"/>
    </source>
</evidence>
<feature type="domain" description="RING-type" evidence="9">
    <location>
        <begin position="64"/>
        <end position="105"/>
    </location>
</feature>
<protein>
    <recommendedName>
        <fullName evidence="2">RING-type E3 ubiquitin transferase</fullName>
        <ecNumber evidence="2">2.3.2.27</ecNumber>
    </recommendedName>
</protein>
<evidence type="ECO:0000256" key="8">
    <source>
        <dbReference type="PROSITE-ProRule" id="PRU00175"/>
    </source>
</evidence>
<keyword evidence="5 8" id="KW-0863">Zinc-finger</keyword>
<evidence type="ECO:0000259" key="9">
    <source>
        <dbReference type="PROSITE" id="PS50089"/>
    </source>
</evidence>
<evidence type="ECO:0000256" key="2">
    <source>
        <dbReference type="ARBA" id="ARBA00012483"/>
    </source>
</evidence>
<dbReference type="PROSITE" id="PS50089">
    <property type="entry name" value="ZF_RING_2"/>
    <property type="match status" value="1"/>
</dbReference>
<keyword evidence="3" id="KW-0808">Transferase</keyword>
<evidence type="ECO:0000256" key="4">
    <source>
        <dbReference type="ARBA" id="ARBA00022723"/>
    </source>
</evidence>
<dbReference type="SUPFAM" id="SSF57850">
    <property type="entry name" value="RING/U-box"/>
    <property type="match status" value="1"/>
</dbReference>
<dbReference type="SMART" id="SM00184">
    <property type="entry name" value="RING"/>
    <property type="match status" value="1"/>
</dbReference>
<dbReference type="AlphaFoldDB" id="A0AA41VTM9"/>
<comment type="caution">
    <text evidence="10">The sequence shown here is derived from an EMBL/GenBank/DDBJ whole genome shotgun (WGS) entry which is preliminary data.</text>
</comment>